<feature type="compositionally biased region" description="Basic and acidic residues" evidence="7">
    <location>
        <begin position="134"/>
        <end position="145"/>
    </location>
</feature>
<evidence type="ECO:0000256" key="4">
    <source>
        <dbReference type="ARBA" id="ARBA00023187"/>
    </source>
</evidence>
<comment type="subcellular location">
    <subcellularLocation>
        <location evidence="1">Nucleus</location>
    </subcellularLocation>
</comment>
<dbReference type="Pfam" id="PF00076">
    <property type="entry name" value="RRM_1"/>
    <property type="match status" value="1"/>
</dbReference>
<dbReference type="GO" id="GO:0006397">
    <property type="term" value="P:mRNA processing"/>
    <property type="evidence" value="ECO:0007669"/>
    <property type="project" value="UniProtKB-KW"/>
</dbReference>
<dbReference type="InterPro" id="IPR035979">
    <property type="entry name" value="RBD_domain_sf"/>
</dbReference>
<feature type="domain" description="RRM" evidence="8">
    <location>
        <begin position="58"/>
        <end position="136"/>
    </location>
</feature>
<evidence type="ECO:0000256" key="7">
    <source>
        <dbReference type="SAM" id="MobiDB-lite"/>
    </source>
</evidence>
<dbReference type="AlphaFoldDB" id="A0A8J6AX31"/>
<accession>A0A8J6AX31</accession>
<dbReference type="SMART" id="SM00360">
    <property type="entry name" value="RRM"/>
    <property type="match status" value="1"/>
</dbReference>
<dbReference type="EMBL" id="JAHDYR010000069">
    <property type="protein sequence ID" value="KAG9389434.1"/>
    <property type="molecule type" value="Genomic_DNA"/>
</dbReference>
<evidence type="ECO:0000256" key="6">
    <source>
        <dbReference type="PROSITE-ProRule" id="PRU00176"/>
    </source>
</evidence>
<keyword evidence="2" id="KW-0507">mRNA processing</keyword>
<evidence type="ECO:0000313" key="10">
    <source>
        <dbReference type="Proteomes" id="UP000717585"/>
    </source>
</evidence>
<organism evidence="9 10">
    <name type="scientific">Carpediemonas membranifera</name>
    <dbReference type="NCBI Taxonomy" id="201153"/>
    <lineage>
        <taxon>Eukaryota</taxon>
        <taxon>Metamonada</taxon>
        <taxon>Carpediemonas-like organisms</taxon>
        <taxon>Carpediemonas</taxon>
    </lineage>
</organism>
<keyword evidence="5" id="KW-0539">Nucleus</keyword>
<feature type="region of interest" description="Disordered" evidence="7">
    <location>
        <begin position="132"/>
        <end position="301"/>
    </location>
</feature>
<sequence>MELSAFITGDVESSDNWADQDDHRISVCADDQYSRPAIQAPSSYNRSADNEIPMNGPFKAFVRALPFEWTDDDLFGWFEQQGVEPTDIEMKIDQATGKSRGMAVIEFDDRETLEGAVGLNGRTVNGRAIGIQVDRPRPGYGDRRPGGYGDRSYERPPMPSLSRDAFGSRALPAAPVIREHREHRDFQSREHRDFQPRERREQNKYGNSSMWSDARSTERRVQPPAPAPATGVYRPRRVERPERPVQEDKRFETGKNFDWGAARTSKAPAAESKPAESKPVYSSEKKSEPVRSNRFAALQED</sequence>
<protein>
    <submittedName>
        <fullName evidence="9">RNA recognition motif</fullName>
    </submittedName>
</protein>
<dbReference type="PANTHER" id="PTHR48028">
    <property type="entry name" value="GLYCINE-RICH RNA-BINDING PROTEIN RZ1A"/>
    <property type="match status" value="1"/>
</dbReference>
<feature type="compositionally biased region" description="Basic and acidic residues" evidence="7">
    <location>
        <begin position="177"/>
        <end position="203"/>
    </location>
</feature>
<keyword evidence="10" id="KW-1185">Reference proteome</keyword>
<evidence type="ECO:0000256" key="5">
    <source>
        <dbReference type="ARBA" id="ARBA00023242"/>
    </source>
</evidence>
<gene>
    <name evidence="9" type="ORF">J8273_8726</name>
</gene>
<dbReference type="GO" id="GO:0005634">
    <property type="term" value="C:nucleus"/>
    <property type="evidence" value="ECO:0007669"/>
    <property type="project" value="UniProtKB-SubCell"/>
</dbReference>
<evidence type="ECO:0000256" key="2">
    <source>
        <dbReference type="ARBA" id="ARBA00022664"/>
    </source>
</evidence>
<evidence type="ECO:0000313" key="9">
    <source>
        <dbReference type="EMBL" id="KAG9389434.1"/>
    </source>
</evidence>
<dbReference type="SUPFAM" id="SSF54928">
    <property type="entry name" value="RNA-binding domain, RBD"/>
    <property type="match status" value="1"/>
</dbReference>
<dbReference type="InterPro" id="IPR000504">
    <property type="entry name" value="RRM_dom"/>
</dbReference>
<reference evidence="9" key="1">
    <citation type="submission" date="2021-05" db="EMBL/GenBank/DDBJ databases">
        <title>A free-living protist that lacks canonical eukaryotic 1 DNA replication and segregation systems.</title>
        <authorList>
            <person name="Salas-Leiva D.E."/>
            <person name="Tromer E.C."/>
            <person name="Curtis B.A."/>
            <person name="Jerlstrom-Hultqvist J."/>
            <person name="Kolisko M."/>
            <person name="Yi Z."/>
            <person name="Salas-Leiva J.S."/>
            <person name="Gallot-Lavallee L."/>
            <person name="Kops G.J.P.L."/>
            <person name="Archibald J.M."/>
            <person name="Simpson A.G.B."/>
            <person name="Roger A.J."/>
        </authorList>
    </citation>
    <scope>NUCLEOTIDE SEQUENCE</scope>
    <source>
        <strain evidence="9">BICM</strain>
    </source>
</reference>
<proteinExistence type="predicted"/>
<evidence type="ECO:0000256" key="1">
    <source>
        <dbReference type="ARBA" id="ARBA00004123"/>
    </source>
</evidence>
<dbReference type="PROSITE" id="PS50102">
    <property type="entry name" value="RRM"/>
    <property type="match status" value="1"/>
</dbReference>
<dbReference type="GO" id="GO:0008380">
    <property type="term" value="P:RNA splicing"/>
    <property type="evidence" value="ECO:0007669"/>
    <property type="project" value="UniProtKB-KW"/>
</dbReference>
<dbReference type="InterPro" id="IPR051106">
    <property type="entry name" value="RNA-bind/splicing_reg"/>
</dbReference>
<feature type="compositionally biased region" description="Basic and acidic residues" evidence="7">
    <location>
        <begin position="236"/>
        <end position="255"/>
    </location>
</feature>
<name>A0A8J6AX31_9EUKA</name>
<dbReference type="Gene3D" id="3.30.70.330">
    <property type="match status" value="1"/>
</dbReference>
<keyword evidence="4" id="KW-0508">mRNA splicing</keyword>
<dbReference type="InterPro" id="IPR012677">
    <property type="entry name" value="Nucleotide-bd_a/b_plait_sf"/>
</dbReference>
<dbReference type="OrthoDB" id="439808at2759"/>
<keyword evidence="3 6" id="KW-0694">RNA-binding</keyword>
<comment type="caution">
    <text evidence="9">The sequence shown here is derived from an EMBL/GenBank/DDBJ whole genome shotgun (WGS) entry which is preliminary data.</text>
</comment>
<dbReference type="PANTHER" id="PTHR48028:SF4">
    <property type="entry name" value="SC35-LIKE SPLICING FACTOR"/>
    <property type="match status" value="1"/>
</dbReference>
<dbReference type="Proteomes" id="UP000717585">
    <property type="component" value="Unassembled WGS sequence"/>
</dbReference>
<evidence type="ECO:0000259" key="8">
    <source>
        <dbReference type="PROSITE" id="PS50102"/>
    </source>
</evidence>
<dbReference type="GO" id="GO:0003723">
    <property type="term" value="F:RNA binding"/>
    <property type="evidence" value="ECO:0007669"/>
    <property type="project" value="UniProtKB-UniRule"/>
</dbReference>
<evidence type="ECO:0000256" key="3">
    <source>
        <dbReference type="ARBA" id="ARBA00022884"/>
    </source>
</evidence>